<dbReference type="Pfam" id="PF00005">
    <property type="entry name" value="ABC_tran"/>
    <property type="match status" value="2"/>
</dbReference>
<keyword evidence="6" id="KW-0067">ATP-binding</keyword>
<dbReference type="KEGG" id="cwo:Cwoe_2108"/>
<dbReference type="InterPro" id="IPR003593">
    <property type="entry name" value="AAA+_ATPase"/>
</dbReference>
<dbReference type="InterPro" id="IPR050388">
    <property type="entry name" value="ABC_Ni/Peptide_Import"/>
</dbReference>
<feature type="domain" description="ABC transporter" evidence="8">
    <location>
        <begin position="4"/>
        <end position="255"/>
    </location>
</feature>
<comment type="subcellular location">
    <subcellularLocation>
        <location evidence="1">Cell membrane</location>
        <topology evidence="1">Peripheral membrane protein</topology>
    </subcellularLocation>
</comment>
<dbReference type="PROSITE" id="PS00211">
    <property type="entry name" value="ABC_TRANSPORTER_1"/>
    <property type="match status" value="2"/>
</dbReference>
<organism evidence="9 10">
    <name type="scientific">Conexibacter woesei (strain DSM 14684 / CCUG 47730 / CIP 108061 / JCM 11494 / NBRC 100937 / ID131577)</name>
    <dbReference type="NCBI Taxonomy" id="469383"/>
    <lineage>
        <taxon>Bacteria</taxon>
        <taxon>Bacillati</taxon>
        <taxon>Actinomycetota</taxon>
        <taxon>Thermoleophilia</taxon>
        <taxon>Solirubrobacterales</taxon>
        <taxon>Conexibacteraceae</taxon>
        <taxon>Conexibacter</taxon>
    </lineage>
</organism>
<evidence type="ECO:0000256" key="2">
    <source>
        <dbReference type="ARBA" id="ARBA00005417"/>
    </source>
</evidence>
<evidence type="ECO:0000256" key="1">
    <source>
        <dbReference type="ARBA" id="ARBA00004202"/>
    </source>
</evidence>
<dbReference type="Pfam" id="PF08352">
    <property type="entry name" value="oligo_HPY"/>
    <property type="match status" value="2"/>
</dbReference>
<dbReference type="PANTHER" id="PTHR43297">
    <property type="entry name" value="OLIGOPEPTIDE TRANSPORT ATP-BINDING PROTEIN APPD"/>
    <property type="match status" value="1"/>
</dbReference>
<dbReference type="EMBL" id="CP001854">
    <property type="protein sequence ID" value="ADB50533.1"/>
    <property type="molecule type" value="Genomic_DNA"/>
</dbReference>
<evidence type="ECO:0000313" key="10">
    <source>
        <dbReference type="Proteomes" id="UP000008229"/>
    </source>
</evidence>
<name>D3F4G1_CONWI</name>
<evidence type="ECO:0000256" key="5">
    <source>
        <dbReference type="ARBA" id="ARBA00022741"/>
    </source>
</evidence>
<dbReference type="AlphaFoldDB" id="D3F4G1"/>
<dbReference type="InterPro" id="IPR003439">
    <property type="entry name" value="ABC_transporter-like_ATP-bd"/>
</dbReference>
<dbReference type="CDD" id="cd03257">
    <property type="entry name" value="ABC_NikE_OppD_transporters"/>
    <property type="match status" value="2"/>
</dbReference>
<dbReference type="InterPro" id="IPR027417">
    <property type="entry name" value="P-loop_NTPase"/>
</dbReference>
<dbReference type="NCBIfam" id="TIGR01727">
    <property type="entry name" value="oligo_HPY"/>
    <property type="match status" value="1"/>
</dbReference>
<evidence type="ECO:0000313" key="9">
    <source>
        <dbReference type="EMBL" id="ADB50533.1"/>
    </source>
</evidence>
<reference evidence="9 10" key="1">
    <citation type="journal article" date="2010" name="Stand. Genomic Sci.">
        <title>Complete genome sequence of Conexibacter woesei type strain (ID131577).</title>
        <authorList>
            <person name="Pukall R."/>
            <person name="Lapidus A."/>
            <person name="Glavina Del Rio T."/>
            <person name="Copeland A."/>
            <person name="Tice H."/>
            <person name="Cheng J.-F."/>
            <person name="Lucas S."/>
            <person name="Chen F."/>
            <person name="Nolan M."/>
            <person name="Bruce D."/>
            <person name="Goodwin L."/>
            <person name="Pitluck S."/>
            <person name="Mavromatis K."/>
            <person name="Ivanova N."/>
            <person name="Ovchinnikova G."/>
            <person name="Pati A."/>
            <person name="Chen A."/>
            <person name="Palaniappan K."/>
            <person name="Land M."/>
            <person name="Hauser L."/>
            <person name="Chang Y.-J."/>
            <person name="Jeffries C.D."/>
            <person name="Chain P."/>
            <person name="Meincke L."/>
            <person name="Sims D."/>
            <person name="Brettin T."/>
            <person name="Detter J.C."/>
            <person name="Rohde M."/>
            <person name="Goeker M."/>
            <person name="Bristow J."/>
            <person name="Eisen J.A."/>
            <person name="Markowitz V."/>
            <person name="Kyrpides N.C."/>
            <person name="Klenk H.-P."/>
            <person name="Hugenholtz P."/>
        </authorList>
    </citation>
    <scope>NUCLEOTIDE SEQUENCE [LARGE SCALE GENOMIC DNA]</scope>
    <source>
        <strain evidence="10">DSM 14684 / CIP 108061 / JCM 11494 / NBRC 100937 / ID131577</strain>
    </source>
</reference>
<dbReference type="PROSITE" id="PS50893">
    <property type="entry name" value="ABC_TRANSPORTER_2"/>
    <property type="match status" value="2"/>
</dbReference>
<keyword evidence="4" id="KW-1003">Cell membrane</keyword>
<keyword evidence="7" id="KW-0472">Membrane</keyword>
<dbReference type="GO" id="GO:0005524">
    <property type="term" value="F:ATP binding"/>
    <property type="evidence" value="ECO:0007669"/>
    <property type="project" value="UniProtKB-KW"/>
</dbReference>
<evidence type="ECO:0000256" key="7">
    <source>
        <dbReference type="ARBA" id="ARBA00023136"/>
    </source>
</evidence>
<feature type="domain" description="ABC transporter" evidence="8">
    <location>
        <begin position="340"/>
        <end position="582"/>
    </location>
</feature>
<dbReference type="PANTHER" id="PTHR43297:SF2">
    <property type="entry name" value="DIPEPTIDE TRANSPORT ATP-BINDING PROTEIN DPPD"/>
    <property type="match status" value="1"/>
</dbReference>
<protein>
    <submittedName>
        <fullName evidence="9">Oligopeptide/dipeptide ABC transporter, ATPase subunit</fullName>
    </submittedName>
</protein>
<dbReference type="eggNOG" id="COG4172">
    <property type="taxonomic scope" value="Bacteria"/>
</dbReference>
<keyword evidence="5" id="KW-0547">Nucleotide-binding</keyword>
<comment type="similarity">
    <text evidence="2">Belongs to the ABC transporter superfamily.</text>
</comment>
<reference evidence="10" key="2">
    <citation type="submission" date="2010-01" db="EMBL/GenBank/DDBJ databases">
        <title>The complete genome of Conexibacter woesei DSM 14684.</title>
        <authorList>
            <consortium name="US DOE Joint Genome Institute (JGI-PGF)"/>
            <person name="Lucas S."/>
            <person name="Copeland A."/>
            <person name="Lapidus A."/>
            <person name="Glavina del Rio T."/>
            <person name="Dalin E."/>
            <person name="Tice H."/>
            <person name="Bruce D."/>
            <person name="Goodwin L."/>
            <person name="Pitluck S."/>
            <person name="Kyrpides N."/>
            <person name="Mavromatis K."/>
            <person name="Ivanova N."/>
            <person name="Mikhailova N."/>
            <person name="Chertkov O."/>
            <person name="Brettin T."/>
            <person name="Detter J.C."/>
            <person name="Han C."/>
            <person name="Larimer F."/>
            <person name="Land M."/>
            <person name="Hauser L."/>
            <person name="Markowitz V."/>
            <person name="Cheng J.-F."/>
            <person name="Hugenholtz P."/>
            <person name="Woyke T."/>
            <person name="Wu D."/>
            <person name="Pukall R."/>
            <person name="Steenblock K."/>
            <person name="Schneider S."/>
            <person name="Klenk H.-P."/>
            <person name="Eisen J.A."/>
        </authorList>
    </citation>
    <scope>NUCLEOTIDE SEQUENCE [LARGE SCALE GENOMIC DNA]</scope>
    <source>
        <strain evidence="10">DSM 14684 / CIP 108061 / JCM 11494 / NBRC 100937 / ID131577</strain>
    </source>
</reference>
<dbReference type="SUPFAM" id="SSF52540">
    <property type="entry name" value="P-loop containing nucleoside triphosphate hydrolases"/>
    <property type="match status" value="2"/>
</dbReference>
<proteinExistence type="inferred from homology"/>
<dbReference type="OrthoDB" id="9802264at2"/>
<dbReference type="STRING" id="469383.Cwoe_2108"/>
<gene>
    <name evidence="9" type="ordered locus">Cwoe_2108</name>
</gene>
<dbReference type="HOGENOM" id="CLU_000604_86_2_11"/>
<evidence type="ECO:0000256" key="4">
    <source>
        <dbReference type="ARBA" id="ARBA00022475"/>
    </source>
</evidence>
<dbReference type="GO" id="GO:0005886">
    <property type="term" value="C:plasma membrane"/>
    <property type="evidence" value="ECO:0007669"/>
    <property type="project" value="UniProtKB-SubCell"/>
</dbReference>
<dbReference type="GO" id="GO:0016887">
    <property type="term" value="F:ATP hydrolysis activity"/>
    <property type="evidence" value="ECO:0007669"/>
    <property type="project" value="InterPro"/>
</dbReference>
<dbReference type="InterPro" id="IPR013563">
    <property type="entry name" value="Oligopep_ABC_C"/>
</dbReference>
<evidence type="ECO:0000256" key="3">
    <source>
        <dbReference type="ARBA" id="ARBA00022448"/>
    </source>
</evidence>
<dbReference type="GO" id="GO:0015833">
    <property type="term" value="P:peptide transport"/>
    <property type="evidence" value="ECO:0007669"/>
    <property type="project" value="InterPro"/>
</dbReference>
<sequence>MAALEIAGLRVGFEQARGDVTPVVWDVALDLHAGRVTALVGESGCGKSTVALAAMGYVAPGGTLLGGRARLGDVDLLGLPPRRLKSVWGRQIAYVGQNASLALNPALTVGRHFEEVLRRHAGMRRPAARARTAELLEAVALPDPEAARTRRPHAFSGGQQQRIALALALACRPGVLLLDEPTTGLDPTTQARVAALIRALVTEQGVATLFVSHDLGLVGTLADEIGVMYAGELVELGAAADVVARPVHPYARALLEATPRLDGGAVRGLPGAPPSAVVRDRCAFHPRCAVGDHSCAGAPVILRPVVPGHLARCLKPGAAAPSAPAAVVPAAAPPETTPLLVARDVVCRYPRRDQAAVDGVSLQLAAGETIAIVGESGSGKSTLLRALAGVHPLADGELTLDGQPLAPAAAARPRQVRARLQLVFQNPDASLNPRQTVGEIVRRPLRLLRDDVGREQEEAAVAALLERVQLPAAFADRRPGQLSGGQRQRVALARAFAARPHVLLCDEVTSALDVSVQAAIVELIVELAREQGTAVVMVSHDLPLVRSCARRVVVMRAGRVCEEGEVARLFATPRHPYTAELLAACAALEPGAGRSAASMA</sequence>
<dbReference type="Proteomes" id="UP000008229">
    <property type="component" value="Chromosome"/>
</dbReference>
<dbReference type="RefSeq" id="WP_012933584.1">
    <property type="nucleotide sequence ID" value="NC_013739.1"/>
</dbReference>
<dbReference type="InterPro" id="IPR017871">
    <property type="entry name" value="ABC_transporter-like_CS"/>
</dbReference>
<dbReference type="NCBIfam" id="NF008453">
    <property type="entry name" value="PRK11308.1"/>
    <property type="match status" value="2"/>
</dbReference>
<keyword evidence="3" id="KW-0813">Transport</keyword>
<accession>D3F4G1</accession>
<dbReference type="SMART" id="SM00382">
    <property type="entry name" value="AAA"/>
    <property type="match status" value="2"/>
</dbReference>
<keyword evidence="10" id="KW-1185">Reference proteome</keyword>
<evidence type="ECO:0000256" key="6">
    <source>
        <dbReference type="ARBA" id="ARBA00022840"/>
    </source>
</evidence>
<dbReference type="Gene3D" id="3.40.50.300">
    <property type="entry name" value="P-loop containing nucleotide triphosphate hydrolases"/>
    <property type="match status" value="2"/>
</dbReference>
<evidence type="ECO:0000259" key="8">
    <source>
        <dbReference type="PROSITE" id="PS50893"/>
    </source>
</evidence>